<feature type="domain" description="Bacterial sugar transferase" evidence="2">
    <location>
        <begin position="6"/>
        <end position="198"/>
    </location>
</feature>
<dbReference type="Pfam" id="PF02397">
    <property type="entry name" value="Bac_transf"/>
    <property type="match status" value="1"/>
</dbReference>
<evidence type="ECO:0000256" key="1">
    <source>
        <dbReference type="ARBA" id="ARBA00006464"/>
    </source>
</evidence>
<evidence type="ECO:0000313" key="3">
    <source>
        <dbReference type="EMBL" id="PRY48314.1"/>
    </source>
</evidence>
<organism evidence="3 4">
    <name type="scientific">Arcticibacter pallidicorallinus</name>
    <dbReference type="NCBI Taxonomy" id="1259464"/>
    <lineage>
        <taxon>Bacteria</taxon>
        <taxon>Pseudomonadati</taxon>
        <taxon>Bacteroidota</taxon>
        <taxon>Sphingobacteriia</taxon>
        <taxon>Sphingobacteriales</taxon>
        <taxon>Sphingobacteriaceae</taxon>
        <taxon>Arcticibacter</taxon>
    </lineage>
</organism>
<dbReference type="RefSeq" id="WP_219905036.1">
    <property type="nucleotide sequence ID" value="NZ_PVTH01000015.1"/>
</dbReference>
<reference evidence="3 4" key="1">
    <citation type="submission" date="2018-03" db="EMBL/GenBank/DDBJ databases">
        <title>Genomic Encyclopedia of Type Strains, Phase III (KMG-III): the genomes of soil and plant-associated and newly described type strains.</title>
        <authorList>
            <person name="Whitman W."/>
        </authorList>
    </citation>
    <scope>NUCLEOTIDE SEQUENCE [LARGE SCALE GENOMIC DNA]</scope>
    <source>
        <strain evidence="3 4">CGMCC 1.9313</strain>
    </source>
</reference>
<accession>A0A2T0TRH1</accession>
<keyword evidence="3" id="KW-0808">Transferase</keyword>
<dbReference type="PANTHER" id="PTHR30576:SF20">
    <property type="entry name" value="QUINOVOSAMINEPHOSPHOTRANSFERAE-RELATED"/>
    <property type="match status" value="1"/>
</dbReference>
<evidence type="ECO:0000313" key="4">
    <source>
        <dbReference type="Proteomes" id="UP000238034"/>
    </source>
</evidence>
<keyword evidence="4" id="KW-1185">Reference proteome</keyword>
<sequence>MRRLIKRLLDIVLSLSCILFLLPVFALVSLVIVLDSKGSIFYKQLRVGMNSQDFLIFKFRTMYPFSEKRGLLTIGEHDYRITKVGFWLRRYKIDELPQLFNVLIGDMSIVGPRPEVRKYVELYDDEQLRVLTIKPGITDWASIAYSRENEILAGANDPEKFYIQDVMPRKLEYNLKYVNDQSVWNDALIILLTIKKIIFN</sequence>
<proteinExistence type="inferred from homology"/>
<dbReference type="EMBL" id="PVTH01000015">
    <property type="protein sequence ID" value="PRY48314.1"/>
    <property type="molecule type" value="Genomic_DNA"/>
</dbReference>
<dbReference type="InterPro" id="IPR003362">
    <property type="entry name" value="Bact_transf"/>
</dbReference>
<evidence type="ECO:0000259" key="2">
    <source>
        <dbReference type="Pfam" id="PF02397"/>
    </source>
</evidence>
<name>A0A2T0TRH1_9SPHI</name>
<comment type="similarity">
    <text evidence="1">Belongs to the bacterial sugar transferase family.</text>
</comment>
<dbReference type="PANTHER" id="PTHR30576">
    <property type="entry name" value="COLANIC BIOSYNTHESIS UDP-GLUCOSE LIPID CARRIER TRANSFERASE"/>
    <property type="match status" value="1"/>
</dbReference>
<dbReference type="Proteomes" id="UP000238034">
    <property type="component" value="Unassembled WGS sequence"/>
</dbReference>
<dbReference type="AlphaFoldDB" id="A0A2T0TRH1"/>
<dbReference type="GO" id="GO:0016780">
    <property type="term" value="F:phosphotransferase activity, for other substituted phosphate groups"/>
    <property type="evidence" value="ECO:0007669"/>
    <property type="project" value="TreeGrafter"/>
</dbReference>
<gene>
    <name evidence="3" type="ORF">B0I27_11515</name>
</gene>
<protein>
    <submittedName>
        <fullName evidence="3">Lipopolysaccharide/colanic/teichoic acid biosynthesis glycosyltransferase</fullName>
    </submittedName>
</protein>
<comment type="caution">
    <text evidence="3">The sequence shown here is derived from an EMBL/GenBank/DDBJ whole genome shotgun (WGS) entry which is preliminary data.</text>
</comment>